<evidence type="ECO:0000313" key="3">
    <source>
        <dbReference type="Proteomes" id="UP000318053"/>
    </source>
</evidence>
<reference evidence="2 3" key="1">
    <citation type="submission" date="2019-02" db="EMBL/GenBank/DDBJ databases">
        <title>Deep-cultivation of Planctomycetes and their phenomic and genomic characterization uncovers novel biology.</title>
        <authorList>
            <person name="Wiegand S."/>
            <person name="Jogler M."/>
            <person name="Boedeker C."/>
            <person name="Pinto D."/>
            <person name="Vollmers J."/>
            <person name="Rivas-Marin E."/>
            <person name="Kohn T."/>
            <person name="Peeters S.H."/>
            <person name="Heuer A."/>
            <person name="Rast P."/>
            <person name="Oberbeckmann S."/>
            <person name="Bunk B."/>
            <person name="Jeske O."/>
            <person name="Meyerdierks A."/>
            <person name="Storesund J.E."/>
            <person name="Kallscheuer N."/>
            <person name="Luecker S."/>
            <person name="Lage O.M."/>
            <person name="Pohl T."/>
            <person name="Merkel B.J."/>
            <person name="Hornburger P."/>
            <person name="Mueller R.-W."/>
            <person name="Bruemmer F."/>
            <person name="Labrenz M."/>
            <person name="Spormann A.M."/>
            <person name="Op Den Camp H."/>
            <person name="Overmann J."/>
            <person name="Amann R."/>
            <person name="Jetten M.S.M."/>
            <person name="Mascher T."/>
            <person name="Medema M.H."/>
            <person name="Devos D.P."/>
            <person name="Kaster A.-K."/>
            <person name="Ovreas L."/>
            <person name="Rohde M."/>
            <person name="Galperin M.Y."/>
            <person name="Jogler C."/>
        </authorList>
    </citation>
    <scope>NUCLEOTIDE SEQUENCE [LARGE SCALE GENOMIC DNA]</scope>
    <source>
        <strain evidence="2 3">CA85</strain>
    </source>
</reference>
<comment type="caution">
    <text evidence="2">The sequence shown here is derived from an EMBL/GenBank/DDBJ whole genome shotgun (WGS) entry which is preliminary data.</text>
</comment>
<feature type="region of interest" description="Disordered" evidence="1">
    <location>
        <begin position="68"/>
        <end position="92"/>
    </location>
</feature>
<sequence length="92" mass="10270">MENRWVRELAIHPMAGQGLPVADPMEVFCESIRSSLSDKWSMALVRCPDWLCFVDGVWRYFLTMARSGNGSGTDENDGESSRCRRDAAGLGL</sequence>
<proteinExistence type="predicted"/>
<feature type="compositionally biased region" description="Basic and acidic residues" evidence="1">
    <location>
        <begin position="79"/>
        <end position="92"/>
    </location>
</feature>
<dbReference type="EMBL" id="SJPK01000007">
    <property type="protein sequence ID" value="TWT65264.1"/>
    <property type="molecule type" value="Genomic_DNA"/>
</dbReference>
<evidence type="ECO:0000313" key="2">
    <source>
        <dbReference type="EMBL" id="TWT65264.1"/>
    </source>
</evidence>
<protein>
    <submittedName>
        <fullName evidence="2">Uncharacterized protein</fullName>
    </submittedName>
</protein>
<gene>
    <name evidence="2" type="ORF">CA85_31760</name>
</gene>
<keyword evidence="3" id="KW-1185">Reference proteome</keyword>
<evidence type="ECO:0000256" key="1">
    <source>
        <dbReference type="SAM" id="MobiDB-lite"/>
    </source>
</evidence>
<dbReference type="Proteomes" id="UP000318053">
    <property type="component" value="Unassembled WGS sequence"/>
</dbReference>
<accession>A0A5C5XQT5</accession>
<organism evidence="2 3">
    <name type="scientific">Allorhodopirellula solitaria</name>
    <dbReference type="NCBI Taxonomy" id="2527987"/>
    <lineage>
        <taxon>Bacteria</taxon>
        <taxon>Pseudomonadati</taxon>
        <taxon>Planctomycetota</taxon>
        <taxon>Planctomycetia</taxon>
        <taxon>Pirellulales</taxon>
        <taxon>Pirellulaceae</taxon>
        <taxon>Allorhodopirellula</taxon>
    </lineage>
</organism>
<name>A0A5C5XQT5_9BACT</name>
<dbReference type="AlphaFoldDB" id="A0A5C5XQT5"/>